<organism evidence="6 7">
    <name type="scientific">Shewanella pealeana (strain ATCC 700345 / ANG-SQ1)</name>
    <dbReference type="NCBI Taxonomy" id="398579"/>
    <lineage>
        <taxon>Bacteria</taxon>
        <taxon>Pseudomonadati</taxon>
        <taxon>Pseudomonadota</taxon>
        <taxon>Gammaproteobacteria</taxon>
        <taxon>Alteromonadales</taxon>
        <taxon>Shewanellaceae</taxon>
        <taxon>Shewanella</taxon>
    </lineage>
</organism>
<dbReference type="InterPro" id="IPR012349">
    <property type="entry name" value="Split_barrel_FMN-bd"/>
</dbReference>
<dbReference type="OrthoDB" id="5761885at2"/>
<protein>
    <submittedName>
        <fullName evidence="6">Type IV pilus assembly PilZ</fullName>
    </submittedName>
</protein>
<evidence type="ECO:0000259" key="5">
    <source>
        <dbReference type="Pfam" id="PF12945"/>
    </source>
</evidence>
<keyword evidence="2" id="KW-0547">Nucleotide-binding</keyword>
<evidence type="ECO:0000313" key="7">
    <source>
        <dbReference type="Proteomes" id="UP000002608"/>
    </source>
</evidence>
<dbReference type="RefSeq" id="WP_012157140.1">
    <property type="nucleotide sequence ID" value="NC_009901.1"/>
</dbReference>
<reference evidence="6 7" key="1">
    <citation type="submission" date="2007-10" db="EMBL/GenBank/DDBJ databases">
        <title>Complete sequence of Shewanella pealeana ATCC 700345.</title>
        <authorList>
            <consortium name="US DOE Joint Genome Institute"/>
            <person name="Copeland A."/>
            <person name="Lucas S."/>
            <person name="Lapidus A."/>
            <person name="Barry K."/>
            <person name="Glavina del Rio T."/>
            <person name="Dalin E."/>
            <person name="Tice H."/>
            <person name="Pitluck S."/>
            <person name="Chertkov O."/>
            <person name="Brettin T."/>
            <person name="Bruce D."/>
            <person name="Detter J.C."/>
            <person name="Han C."/>
            <person name="Schmutz J."/>
            <person name="Larimer F."/>
            <person name="Land M."/>
            <person name="Hauser L."/>
            <person name="Kyrpides N."/>
            <person name="Kim E."/>
            <person name="Zhao J.-S.Z."/>
            <person name="Manno D."/>
            <person name="Hawari J."/>
            <person name="Richardson P."/>
        </authorList>
    </citation>
    <scope>NUCLEOTIDE SEQUENCE [LARGE SCALE GENOMIC DNA]</scope>
    <source>
        <strain evidence="7">ATCC 700345 / ANG-SQ1</strain>
    </source>
</reference>
<evidence type="ECO:0000256" key="2">
    <source>
        <dbReference type="ARBA" id="ARBA00022741"/>
    </source>
</evidence>
<keyword evidence="1" id="KW-0973">c-di-GMP</keyword>
<dbReference type="EMBL" id="CP000851">
    <property type="protein sequence ID" value="ABV89259.1"/>
    <property type="molecule type" value="Genomic_DNA"/>
</dbReference>
<sequence>MSSEKDFNTLDNLTCNTEVHLQLLTPTKTIRLRSRLIGVDPGRAVILAYGNDKSWRGTSAFITDRQSVVIRVVNSDEQDASILAFRSNIQQVISAVGRWIIVRYPKELQTLSLRQHSRIPINIKASLTTIDSSEVLSTGYLKDISIKGGAFVSEASGNFNVDNQYQLKMDLGGEEESISITIKNQQELDPSSRLAQYGFTLDASVEESETLVQKAILHYLNQ</sequence>
<evidence type="ECO:0000313" key="6">
    <source>
        <dbReference type="EMBL" id="ABV89259.1"/>
    </source>
</evidence>
<proteinExistence type="predicted"/>
<dbReference type="Gene3D" id="2.30.110.10">
    <property type="entry name" value="Electron Transport, Fmn-binding Protein, Chain A"/>
    <property type="match status" value="1"/>
</dbReference>
<name>A8H9M2_SHEPA</name>
<dbReference type="Proteomes" id="UP000002608">
    <property type="component" value="Chromosome"/>
</dbReference>
<dbReference type="Pfam" id="PF07238">
    <property type="entry name" value="PilZ"/>
    <property type="match status" value="1"/>
</dbReference>
<keyword evidence="3" id="KW-0975">Bacterial flagellum</keyword>
<dbReference type="HOGENOM" id="CLU_1244628_0_0_6"/>
<dbReference type="eggNOG" id="ENOG5032XTD">
    <property type="taxonomic scope" value="Bacteria"/>
</dbReference>
<feature type="domain" description="Type III secretion system flagellar brake protein YcgR PilZN" evidence="5">
    <location>
        <begin position="16"/>
        <end position="105"/>
    </location>
</feature>
<dbReference type="Gene3D" id="2.40.10.220">
    <property type="entry name" value="predicted glycosyltransferase like domains"/>
    <property type="match status" value="1"/>
</dbReference>
<dbReference type="InterPro" id="IPR009926">
    <property type="entry name" value="T3SS_YcgR_PilZN"/>
</dbReference>
<gene>
    <name evidence="6" type="ordered locus">Spea_3949</name>
</gene>
<dbReference type="STRING" id="398579.Spea_3949"/>
<accession>A8H9M2</accession>
<dbReference type="Pfam" id="PF12945">
    <property type="entry name" value="PilZNR"/>
    <property type="match status" value="1"/>
</dbReference>
<evidence type="ECO:0000256" key="1">
    <source>
        <dbReference type="ARBA" id="ARBA00022636"/>
    </source>
</evidence>
<dbReference type="SUPFAM" id="SSF141371">
    <property type="entry name" value="PilZ domain-like"/>
    <property type="match status" value="1"/>
</dbReference>
<dbReference type="AlphaFoldDB" id="A8H9M2"/>
<dbReference type="GO" id="GO:0035438">
    <property type="term" value="F:cyclic-di-GMP binding"/>
    <property type="evidence" value="ECO:0007669"/>
    <property type="project" value="InterPro"/>
</dbReference>
<evidence type="ECO:0000259" key="4">
    <source>
        <dbReference type="Pfam" id="PF07238"/>
    </source>
</evidence>
<dbReference type="InterPro" id="IPR009875">
    <property type="entry name" value="PilZ_domain"/>
</dbReference>
<evidence type="ECO:0000256" key="3">
    <source>
        <dbReference type="ARBA" id="ARBA00023143"/>
    </source>
</evidence>
<feature type="domain" description="PilZ" evidence="4">
    <location>
        <begin position="113"/>
        <end position="213"/>
    </location>
</feature>
<keyword evidence="7" id="KW-1185">Reference proteome</keyword>
<dbReference type="KEGG" id="spl:Spea_3949"/>